<gene>
    <name evidence="2" type="ORF">DN069_11055</name>
</gene>
<feature type="compositionally biased region" description="Basic and acidic residues" evidence="1">
    <location>
        <begin position="297"/>
        <end position="321"/>
    </location>
</feature>
<feature type="region of interest" description="Disordered" evidence="1">
    <location>
        <begin position="518"/>
        <end position="542"/>
    </location>
</feature>
<feature type="region of interest" description="Disordered" evidence="1">
    <location>
        <begin position="293"/>
        <end position="321"/>
    </location>
</feature>
<evidence type="ECO:0000313" key="2">
    <source>
        <dbReference type="EMBL" id="RAG85470.1"/>
    </source>
</evidence>
<feature type="region of interest" description="Disordered" evidence="1">
    <location>
        <begin position="1"/>
        <end position="108"/>
    </location>
</feature>
<reference evidence="2 3" key="1">
    <citation type="submission" date="2018-06" db="EMBL/GenBank/DDBJ databases">
        <title>Streptacidiphilus pinicola sp. nov., isolated from pine grove soil.</title>
        <authorList>
            <person name="Roh S.G."/>
            <person name="Park S."/>
            <person name="Kim M.-K."/>
            <person name="Yun B.-R."/>
            <person name="Park J."/>
            <person name="Kim M.J."/>
            <person name="Kim Y.S."/>
            <person name="Kim S.B."/>
        </authorList>
    </citation>
    <scope>NUCLEOTIDE SEQUENCE [LARGE SCALE GENOMIC DNA]</scope>
    <source>
        <strain evidence="2 3">MMS16-CNU450</strain>
    </source>
</reference>
<accession>A0A2X0KF47</accession>
<sequence length="542" mass="59699">MVTPLGESMAPQRPRRTGNQDHDGPGSSRPARTSPELLPTGGQGLPSGPGSLPALQRLAGNAAVTRAVQRSRADDQAATPLQRMPRRGTVTAPRTAAEPGTQRATREDQEDQIEQIAFLPAMWVPAEEFDADGRLVAPPTVAYAREQRGYRTDALRVGNPLPPRASTRLREGSVRTSWVVEYQTSFFVYRVQLINDRHGTSATLIDPTQPFTITQMIPKGSGGRSMGRTYRFGDFWGYNPGYAGVASADLAEQRGLDDANRVDRPTPDLVALPTDRRQPFVFYTRRITDSNFTHSDGSAHESRRFMSARRFDEQARDTPDRTFRQQVRVSNPPLVDRGTGGRSPMAAMGGVAAHALMPTTGHGGTRGRLASHEWCHLVGDGDGGPNWFDNLVVGTNAVNTEQLAMETALRDYVRSFSGLGCAIRLNVQALLERTEATAEFVPDNERDGYGRYNKADWISYAIDIIEAPGRRATEDDVRDARVLYPAVHRQIMDANRGVITESEFTSLHNEVRAKLRAAHDELSPPSPDVEHSPGSPMQYEYV</sequence>
<dbReference type="AlphaFoldDB" id="A0A2X0KF47"/>
<organism evidence="2 3">
    <name type="scientific">Streptacidiphilus pinicola</name>
    <dbReference type="NCBI Taxonomy" id="2219663"/>
    <lineage>
        <taxon>Bacteria</taxon>
        <taxon>Bacillati</taxon>
        <taxon>Actinomycetota</taxon>
        <taxon>Actinomycetes</taxon>
        <taxon>Kitasatosporales</taxon>
        <taxon>Streptomycetaceae</taxon>
        <taxon>Streptacidiphilus</taxon>
    </lineage>
</organism>
<name>A0A2X0KF47_9ACTN</name>
<dbReference type="Proteomes" id="UP000248889">
    <property type="component" value="Unassembled WGS sequence"/>
</dbReference>
<keyword evidence="3" id="KW-1185">Reference proteome</keyword>
<dbReference type="EMBL" id="QKYN01000040">
    <property type="protein sequence ID" value="RAG85470.1"/>
    <property type="molecule type" value="Genomic_DNA"/>
</dbReference>
<comment type="caution">
    <text evidence="2">The sequence shown here is derived from an EMBL/GenBank/DDBJ whole genome shotgun (WGS) entry which is preliminary data.</text>
</comment>
<protein>
    <submittedName>
        <fullName evidence="2">Uncharacterized protein</fullName>
    </submittedName>
</protein>
<evidence type="ECO:0000313" key="3">
    <source>
        <dbReference type="Proteomes" id="UP000248889"/>
    </source>
</evidence>
<evidence type="ECO:0000256" key="1">
    <source>
        <dbReference type="SAM" id="MobiDB-lite"/>
    </source>
</evidence>
<proteinExistence type="predicted"/>